<dbReference type="Gene3D" id="2.40.160.10">
    <property type="entry name" value="Porin"/>
    <property type="match status" value="1"/>
</dbReference>
<dbReference type="Pfam" id="PF07396">
    <property type="entry name" value="Porin_O_P"/>
    <property type="match status" value="1"/>
</dbReference>
<dbReference type="InterPro" id="IPR023614">
    <property type="entry name" value="Porin_dom_sf"/>
</dbReference>
<dbReference type="EMBL" id="UOFN01000077">
    <property type="protein sequence ID" value="VAW77490.1"/>
    <property type="molecule type" value="Genomic_DNA"/>
</dbReference>
<reference evidence="1" key="1">
    <citation type="submission" date="2018-06" db="EMBL/GenBank/DDBJ databases">
        <authorList>
            <person name="Zhirakovskaya E."/>
        </authorList>
    </citation>
    <scope>NUCLEOTIDE SEQUENCE</scope>
</reference>
<evidence type="ECO:0000313" key="1">
    <source>
        <dbReference type="EMBL" id="VAW77490.1"/>
    </source>
</evidence>
<dbReference type="InterPro" id="IPR010870">
    <property type="entry name" value="Porin_O/P"/>
</dbReference>
<name>A0A3B0YLI3_9ZZZZ</name>
<proteinExistence type="predicted"/>
<dbReference type="SUPFAM" id="SSF56935">
    <property type="entry name" value="Porins"/>
    <property type="match status" value="1"/>
</dbReference>
<protein>
    <submittedName>
        <fullName evidence="1">Phosphate-specific outer membrane porin OprP Pyrophosphate-specific outer membrane porin OprO</fullName>
    </submittedName>
</protein>
<accession>A0A3B0YLI3</accession>
<sequence length="403" mass="45573">MSNKISRHACMLAIFAIAVTSTASLYAAEAKNDSEFYLRDEEFSLKKALRFKSEDGDFSLRLGGRLHADTAWFIDDDNNVLNSDSRDSEFRRARLFVSGKAFDDWRYRFEYDFAANNDFRIKSAWVGYNGFKAFSIRAGNVLEPFSLEGMTSSNNITFMERGLPKAFTQNYKMGALVNTYGHNWSAAVGLFDGNIRNGSKDGWAGVARVTAAAVRNKRRLMHVGAALEYREPDEVSFSTRPESNLASGLAGTGTLRNVDNTMTAGLEFAAVYNSFSLQSEYMQVSLERNNQRSDPGFSGWYVYGSWFLTGEYRRYNVKKGAFKQIRPKSKYGAWELAARYSKVDLEDKSITGGEESNITLGANWYLNRYVRFMANYVRVDADPDSRGNSQNPDIFQLRAQLVF</sequence>
<dbReference type="AlphaFoldDB" id="A0A3B0YLI3"/>
<gene>
    <name evidence="1" type="ORF">MNBD_GAMMA15-2181</name>
</gene>
<organism evidence="1">
    <name type="scientific">hydrothermal vent metagenome</name>
    <dbReference type="NCBI Taxonomy" id="652676"/>
    <lineage>
        <taxon>unclassified sequences</taxon>
        <taxon>metagenomes</taxon>
        <taxon>ecological metagenomes</taxon>
    </lineage>
</organism>